<evidence type="ECO:0000256" key="1">
    <source>
        <dbReference type="SAM" id="MobiDB-lite"/>
    </source>
</evidence>
<keyword evidence="2" id="KW-0472">Membrane</keyword>
<comment type="caution">
    <text evidence="4">The sequence shown here is derived from an EMBL/GenBank/DDBJ whole genome shotgun (WGS) entry which is preliminary data.</text>
</comment>
<dbReference type="SUPFAM" id="SSF49384">
    <property type="entry name" value="Carbohydrate-binding domain"/>
    <property type="match status" value="1"/>
</dbReference>
<accession>A0ABS3VXT3</accession>
<evidence type="ECO:0000256" key="2">
    <source>
        <dbReference type="SAM" id="Phobius"/>
    </source>
</evidence>
<dbReference type="SMART" id="SM00637">
    <property type="entry name" value="CBD_II"/>
    <property type="match status" value="1"/>
</dbReference>
<feature type="region of interest" description="Disordered" evidence="1">
    <location>
        <begin position="48"/>
        <end position="125"/>
    </location>
</feature>
<reference evidence="4 5" key="1">
    <citation type="submission" date="2019-12" db="EMBL/GenBank/DDBJ databases">
        <title>Whole genome sequencing of endophytic Actinobacterium Micromonospora sp. MPMI6T.</title>
        <authorList>
            <person name="Evv R."/>
            <person name="Podile A.R."/>
        </authorList>
    </citation>
    <scope>NUCLEOTIDE SEQUENCE [LARGE SCALE GENOMIC DNA]</scope>
    <source>
        <strain evidence="4 5">MPMI6</strain>
    </source>
</reference>
<feature type="compositionally biased region" description="Low complexity" evidence="1">
    <location>
        <begin position="84"/>
        <end position="110"/>
    </location>
</feature>
<gene>
    <name evidence="4" type="ORF">GSF22_25250</name>
</gene>
<organism evidence="4 5">
    <name type="scientific">Micromonospora echinofusca</name>
    <dbReference type="NCBI Taxonomy" id="47858"/>
    <lineage>
        <taxon>Bacteria</taxon>
        <taxon>Bacillati</taxon>
        <taxon>Actinomycetota</taxon>
        <taxon>Actinomycetes</taxon>
        <taxon>Micromonosporales</taxon>
        <taxon>Micromonosporaceae</taxon>
        <taxon>Micromonospora</taxon>
    </lineage>
</organism>
<dbReference type="InterPro" id="IPR008965">
    <property type="entry name" value="CBM2/CBM3_carb-bd_dom_sf"/>
</dbReference>
<feature type="domain" description="CBM2" evidence="3">
    <location>
        <begin position="119"/>
        <end position="232"/>
    </location>
</feature>
<keyword evidence="5" id="KW-1185">Reference proteome</keyword>
<sequence>MTSRRAGRGASGVIAAAPWIVVMLGVGTMVVLLVLAVGAVRGDRRPFDGLAVDAAPPPTLPADDGRLTTNGPRVDGSASPTPGRTSARPSVSPSRSSTPRPTASGTPSRSATPGTLLSPPAPSTAAMTGRYRVLESYRDSFIGEVRVVNTSTTAQNWSVRLTFPKEVDRLRTHWVESAAQAAASRSGSAYVFTSGAPLGPGQTAYLRMHFHRSGSTDRPTGCTVNGVACAVA</sequence>
<keyword evidence="2" id="KW-0812">Transmembrane</keyword>
<dbReference type="InterPro" id="IPR001919">
    <property type="entry name" value="CBD2"/>
</dbReference>
<dbReference type="Pfam" id="PF00553">
    <property type="entry name" value="CBM_2"/>
    <property type="match status" value="1"/>
</dbReference>
<evidence type="ECO:0000259" key="3">
    <source>
        <dbReference type="PROSITE" id="PS51173"/>
    </source>
</evidence>
<keyword evidence="2" id="KW-1133">Transmembrane helix</keyword>
<dbReference type="InterPro" id="IPR012291">
    <property type="entry name" value="CBM2_carb-bd_dom_sf"/>
</dbReference>
<evidence type="ECO:0000313" key="4">
    <source>
        <dbReference type="EMBL" id="MBO4209276.1"/>
    </source>
</evidence>
<dbReference type="Proteomes" id="UP000823521">
    <property type="component" value="Unassembled WGS sequence"/>
</dbReference>
<name>A0ABS3VXT3_MICEH</name>
<dbReference type="EMBL" id="WVUH01000282">
    <property type="protein sequence ID" value="MBO4209276.1"/>
    <property type="molecule type" value="Genomic_DNA"/>
</dbReference>
<dbReference type="RefSeq" id="WP_208816244.1">
    <property type="nucleotide sequence ID" value="NZ_WVUH01000282.1"/>
</dbReference>
<feature type="transmembrane region" description="Helical" evidence="2">
    <location>
        <begin position="12"/>
        <end position="37"/>
    </location>
</feature>
<dbReference type="Gene3D" id="2.60.40.290">
    <property type="match status" value="1"/>
</dbReference>
<protein>
    <submittedName>
        <fullName evidence="4">Cellulose-binding protein</fullName>
    </submittedName>
</protein>
<evidence type="ECO:0000313" key="5">
    <source>
        <dbReference type="Proteomes" id="UP000823521"/>
    </source>
</evidence>
<dbReference type="PROSITE" id="PS51173">
    <property type="entry name" value="CBM2"/>
    <property type="match status" value="1"/>
</dbReference>
<proteinExistence type="predicted"/>